<feature type="non-terminal residue" evidence="2">
    <location>
        <position position="1"/>
    </location>
</feature>
<dbReference type="InterPro" id="IPR037238">
    <property type="entry name" value="YbiA-like_sf"/>
</dbReference>
<evidence type="ECO:0000313" key="2">
    <source>
        <dbReference type="EMBL" id="EGN95174.1"/>
    </source>
</evidence>
<proteinExistence type="predicted"/>
<evidence type="ECO:0008006" key="4">
    <source>
        <dbReference type="Google" id="ProtNLM"/>
    </source>
</evidence>
<reference evidence="3" key="1">
    <citation type="journal article" date="2011" name="Science">
        <title>The plant cell wall-decomposing machinery underlies the functional diversity of forest fungi.</title>
        <authorList>
            <person name="Eastwood D.C."/>
            <person name="Floudas D."/>
            <person name="Binder M."/>
            <person name="Majcherczyk A."/>
            <person name="Schneider P."/>
            <person name="Aerts A."/>
            <person name="Asiegbu F.O."/>
            <person name="Baker S.E."/>
            <person name="Barry K."/>
            <person name="Bendiksby M."/>
            <person name="Blumentritt M."/>
            <person name="Coutinho P.M."/>
            <person name="Cullen D."/>
            <person name="de Vries R.P."/>
            <person name="Gathman A."/>
            <person name="Goodell B."/>
            <person name="Henrissat B."/>
            <person name="Ihrmark K."/>
            <person name="Kauserud H."/>
            <person name="Kohler A."/>
            <person name="LaButti K."/>
            <person name="Lapidus A."/>
            <person name="Lavin J.L."/>
            <person name="Lee Y.-H."/>
            <person name="Lindquist E."/>
            <person name="Lilly W."/>
            <person name="Lucas S."/>
            <person name="Morin E."/>
            <person name="Murat C."/>
            <person name="Oguiza J.A."/>
            <person name="Park J."/>
            <person name="Pisabarro A.G."/>
            <person name="Riley R."/>
            <person name="Rosling A."/>
            <person name="Salamov A."/>
            <person name="Schmidt O."/>
            <person name="Schmutz J."/>
            <person name="Skrede I."/>
            <person name="Stenlid J."/>
            <person name="Wiebenga A."/>
            <person name="Xie X."/>
            <person name="Kuees U."/>
            <person name="Hibbett D.S."/>
            <person name="Hoffmeister D."/>
            <person name="Hoegberg N."/>
            <person name="Martin F."/>
            <person name="Grigoriev I.V."/>
            <person name="Watkinson S.C."/>
        </authorList>
    </citation>
    <scope>NUCLEOTIDE SEQUENCE [LARGE SCALE GENOMIC DNA]</scope>
    <source>
        <strain evidence="3">strain S7.3</strain>
    </source>
</reference>
<evidence type="ECO:0000256" key="1">
    <source>
        <dbReference type="SAM" id="MobiDB-lite"/>
    </source>
</evidence>
<keyword evidence="3" id="KW-1185">Reference proteome</keyword>
<dbReference type="HOGENOM" id="CLU_2929175_0_0_1"/>
<feature type="region of interest" description="Disordered" evidence="1">
    <location>
        <begin position="42"/>
        <end position="61"/>
    </location>
</feature>
<dbReference type="AlphaFoldDB" id="F8Q9B9"/>
<dbReference type="EMBL" id="GL945486">
    <property type="protein sequence ID" value="EGN95174.1"/>
    <property type="molecule type" value="Genomic_DNA"/>
</dbReference>
<dbReference type="SUPFAM" id="SSF143990">
    <property type="entry name" value="YbiA-like"/>
    <property type="match status" value="1"/>
</dbReference>
<sequence length="61" mass="6669">DSSYDAYWGSGQDGKGENQLGRALERLREKLREEEVAKVVDGAGEGAKGANRTLHLNPRGR</sequence>
<name>F8Q9B9_SERL3</name>
<dbReference type="Proteomes" id="UP000008063">
    <property type="component" value="Unassembled WGS sequence"/>
</dbReference>
<organism evidence="3">
    <name type="scientific">Serpula lacrymans var. lacrymans (strain S7.3)</name>
    <name type="common">Dry rot fungus</name>
    <dbReference type="NCBI Taxonomy" id="936435"/>
    <lineage>
        <taxon>Eukaryota</taxon>
        <taxon>Fungi</taxon>
        <taxon>Dikarya</taxon>
        <taxon>Basidiomycota</taxon>
        <taxon>Agaricomycotina</taxon>
        <taxon>Agaricomycetes</taxon>
        <taxon>Agaricomycetidae</taxon>
        <taxon>Boletales</taxon>
        <taxon>Coniophorineae</taxon>
        <taxon>Serpulaceae</taxon>
        <taxon>Serpula</taxon>
    </lineage>
</organism>
<evidence type="ECO:0000313" key="3">
    <source>
        <dbReference type="Proteomes" id="UP000008063"/>
    </source>
</evidence>
<accession>F8Q9B9</accession>
<protein>
    <recommendedName>
        <fullName evidence="4">NADAR domain-containing protein</fullName>
    </recommendedName>
</protein>
<dbReference type="Gene3D" id="1.10.357.40">
    <property type="entry name" value="YbiA-like"/>
    <property type="match status" value="1"/>
</dbReference>
<gene>
    <name evidence="2" type="ORF">SERLA73DRAFT_61080</name>
</gene>
<dbReference type="InParanoid" id="F8Q9B9"/>